<dbReference type="EMBL" id="PP916319">
    <property type="protein sequence ID" value="XDG30450.1"/>
    <property type="molecule type" value="Genomic_DNA"/>
</dbReference>
<protein>
    <submittedName>
        <fullName evidence="1">Uncharacterized protein</fullName>
    </submittedName>
</protein>
<evidence type="ECO:0000313" key="1">
    <source>
        <dbReference type="EMBL" id="XDG30450.1"/>
    </source>
</evidence>
<sequence length="50" mass="5452">MLQASLWLLQCWDGTDHGWYGPVCDSVPGVVPGNVGRLEPLTKPANVRAF</sequence>
<reference evidence="1" key="1">
    <citation type="submission" date="2024-06" db="EMBL/GenBank/DDBJ databases">
        <authorList>
            <person name="Peters D.L."/>
        </authorList>
    </citation>
    <scope>NUCLEOTIDE SEQUENCE</scope>
</reference>
<reference evidence="1" key="2">
    <citation type="submission" date="2024-08" db="EMBL/GenBank/DDBJ databases">
        <title>Characterization of Pseudomonas aeruginosa phages for therapeutic use.</title>
        <authorList>
            <person name="Nour El-Din H."/>
        </authorList>
    </citation>
    <scope>NUCLEOTIDE SEQUENCE</scope>
</reference>
<gene>
    <name evidence="1" type="ORF">ABMZ61_81</name>
</gene>
<proteinExistence type="predicted"/>
<accession>A0AB39AIJ1</accession>
<organism evidence="1">
    <name type="scientific">Pseudomonas phage vB_PaeS_HTN2</name>
    <dbReference type="NCBI Taxonomy" id="3236647"/>
    <lineage>
        <taxon>Viruses</taxon>
    </lineage>
</organism>
<name>A0AB39AIJ1_9VIRU</name>